<evidence type="ECO:0000256" key="1">
    <source>
        <dbReference type="SAM" id="MobiDB-lite"/>
    </source>
</evidence>
<gene>
    <name evidence="2" type="ORF">J8F10_21700</name>
</gene>
<proteinExistence type="predicted"/>
<accession>A0ABS5BVW8</accession>
<dbReference type="RefSeq" id="WP_210657352.1">
    <property type="nucleotide sequence ID" value="NZ_JAGKQQ010000001.1"/>
</dbReference>
<feature type="compositionally biased region" description="Basic and acidic residues" evidence="1">
    <location>
        <begin position="54"/>
        <end position="65"/>
    </location>
</feature>
<sequence length="75" mass="8253">MRALLALVVACAATGCYQDKYNVNGPKVEEYRLPPDESRYNEPDKATYRAPPAPKKEENLRDRNKQGPGGGLGGF</sequence>
<evidence type="ECO:0008006" key="4">
    <source>
        <dbReference type="Google" id="ProtNLM"/>
    </source>
</evidence>
<feature type="compositionally biased region" description="Basic and acidic residues" evidence="1">
    <location>
        <begin position="27"/>
        <end position="47"/>
    </location>
</feature>
<comment type="caution">
    <text evidence="2">The sequence shown here is derived from an EMBL/GenBank/DDBJ whole genome shotgun (WGS) entry which is preliminary data.</text>
</comment>
<protein>
    <recommendedName>
        <fullName evidence="4">Lipoprotein</fullName>
    </recommendedName>
</protein>
<evidence type="ECO:0000313" key="3">
    <source>
        <dbReference type="Proteomes" id="UP000676565"/>
    </source>
</evidence>
<reference evidence="2 3" key="1">
    <citation type="submission" date="2021-04" db="EMBL/GenBank/DDBJ databases">
        <authorList>
            <person name="Ivanova A."/>
        </authorList>
    </citation>
    <scope>NUCLEOTIDE SEQUENCE [LARGE SCALE GENOMIC DNA]</scope>
    <source>
        <strain evidence="2 3">G18</strain>
    </source>
</reference>
<feature type="region of interest" description="Disordered" evidence="1">
    <location>
        <begin position="27"/>
        <end position="75"/>
    </location>
</feature>
<dbReference type="Proteomes" id="UP000676565">
    <property type="component" value="Unassembled WGS sequence"/>
</dbReference>
<keyword evidence="3" id="KW-1185">Reference proteome</keyword>
<dbReference type="EMBL" id="JAGKQQ010000001">
    <property type="protein sequence ID" value="MBP3957877.1"/>
    <property type="molecule type" value="Genomic_DNA"/>
</dbReference>
<organism evidence="2 3">
    <name type="scientific">Gemmata palustris</name>
    <dbReference type="NCBI Taxonomy" id="2822762"/>
    <lineage>
        <taxon>Bacteria</taxon>
        <taxon>Pseudomonadati</taxon>
        <taxon>Planctomycetota</taxon>
        <taxon>Planctomycetia</taxon>
        <taxon>Gemmatales</taxon>
        <taxon>Gemmataceae</taxon>
        <taxon>Gemmata</taxon>
    </lineage>
</organism>
<dbReference type="PROSITE" id="PS51257">
    <property type="entry name" value="PROKAR_LIPOPROTEIN"/>
    <property type="match status" value="1"/>
</dbReference>
<name>A0ABS5BVW8_9BACT</name>
<evidence type="ECO:0000313" key="2">
    <source>
        <dbReference type="EMBL" id="MBP3957877.1"/>
    </source>
</evidence>